<dbReference type="Proteomes" id="UP000245533">
    <property type="component" value="Unassembled WGS sequence"/>
</dbReference>
<protein>
    <recommendedName>
        <fullName evidence="4">Membrane protein (TIGR04086 family)</fullName>
    </recommendedName>
</protein>
<comment type="caution">
    <text evidence="2">The sequence shown here is derived from an EMBL/GenBank/DDBJ whole genome shotgun (WGS) entry which is preliminary data.</text>
</comment>
<feature type="transmembrane region" description="Helical" evidence="1">
    <location>
        <begin position="66"/>
        <end position="84"/>
    </location>
</feature>
<sequence>MLETTRQNYKYIGLAIATIAAGIPLWTYSGSAIDFTSYSFLAIWAAIGIAASFFSLFVINLNMRDMASSFVSGYVIAVILYFVSRILVSSMVHTQFILSLLMAIGVGLISGFSGSLIWRFIKKK</sequence>
<accession>A0A316TV54</accession>
<dbReference type="EMBL" id="QGGB01000002">
    <property type="protein sequence ID" value="PWN07778.1"/>
    <property type="molecule type" value="Genomic_DNA"/>
</dbReference>
<keyword evidence="1" id="KW-0812">Transmembrane</keyword>
<organism evidence="2 3">
    <name type="scientific">Rhodohalobacter mucosus</name>
    <dbReference type="NCBI Taxonomy" id="2079485"/>
    <lineage>
        <taxon>Bacteria</taxon>
        <taxon>Pseudomonadati</taxon>
        <taxon>Balneolota</taxon>
        <taxon>Balneolia</taxon>
        <taxon>Balneolales</taxon>
        <taxon>Balneolaceae</taxon>
        <taxon>Rhodohalobacter</taxon>
    </lineage>
</organism>
<dbReference type="OrthoDB" id="1524801at2"/>
<dbReference type="AlphaFoldDB" id="A0A316TV54"/>
<feature type="transmembrane region" description="Helical" evidence="1">
    <location>
        <begin position="35"/>
        <end position="59"/>
    </location>
</feature>
<feature type="transmembrane region" description="Helical" evidence="1">
    <location>
        <begin position="12"/>
        <end position="29"/>
    </location>
</feature>
<feature type="transmembrane region" description="Helical" evidence="1">
    <location>
        <begin position="96"/>
        <end position="121"/>
    </location>
</feature>
<keyword evidence="1" id="KW-0472">Membrane</keyword>
<reference evidence="2 3" key="1">
    <citation type="submission" date="2018-05" db="EMBL/GenBank/DDBJ databases">
        <title>Rhodohalobacter halophilus gen. nov., sp. nov., a moderately halophilic member of the family Balneolaceae.</title>
        <authorList>
            <person name="Liu Z.-W."/>
        </authorList>
    </citation>
    <scope>NUCLEOTIDE SEQUENCE [LARGE SCALE GENOMIC DNA]</scope>
    <source>
        <strain evidence="2 3">8A47</strain>
    </source>
</reference>
<evidence type="ECO:0000256" key="1">
    <source>
        <dbReference type="SAM" id="Phobius"/>
    </source>
</evidence>
<name>A0A316TV54_9BACT</name>
<evidence type="ECO:0000313" key="2">
    <source>
        <dbReference type="EMBL" id="PWN07778.1"/>
    </source>
</evidence>
<evidence type="ECO:0008006" key="4">
    <source>
        <dbReference type="Google" id="ProtNLM"/>
    </source>
</evidence>
<keyword evidence="1" id="KW-1133">Transmembrane helix</keyword>
<keyword evidence="3" id="KW-1185">Reference proteome</keyword>
<proteinExistence type="predicted"/>
<gene>
    <name evidence="2" type="ORF">DDZ15_01830</name>
</gene>
<evidence type="ECO:0000313" key="3">
    <source>
        <dbReference type="Proteomes" id="UP000245533"/>
    </source>
</evidence>
<dbReference type="RefSeq" id="WP_109644254.1">
    <property type="nucleotide sequence ID" value="NZ_QGGB01000002.1"/>
</dbReference>